<reference evidence="4" key="1">
    <citation type="submission" date="2020-08" db="EMBL/GenBank/DDBJ databases">
        <title>Multicomponent nature underlies the extraordinary mechanical properties of spider dragline silk.</title>
        <authorList>
            <person name="Kono N."/>
            <person name="Nakamura H."/>
            <person name="Mori M."/>
            <person name="Yoshida Y."/>
            <person name="Ohtoshi R."/>
            <person name="Malay A.D."/>
            <person name="Moran D.A.P."/>
            <person name="Tomita M."/>
            <person name="Numata K."/>
            <person name="Arakawa K."/>
        </authorList>
    </citation>
    <scope>NUCLEOTIDE SEQUENCE</scope>
</reference>
<feature type="transmembrane region" description="Helical" evidence="2">
    <location>
        <begin position="459"/>
        <end position="476"/>
    </location>
</feature>
<dbReference type="AlphaFoldDB" id="A0A8X6NAH9"/>
<keyword evidence="1" id="KW-0175">Coiled coil</keyword>
<keyword evidence="2" id="KW-1133">Transmembrane helix</keyword>
<dbReference type="SMART" id="SM00703">
    <property type="entry name" value="NRF"/>
    <property type="match status" value="1"/>
</dbReference>
<keyword evidence="5" id="KW-1185">Reference proteome</keyword>
<feature type="transmembrane region" description="Helical" evidence="2">
    <location>
        <begin position="382"/>
        <end position="398"/>
    </location>
</feature>
<dbReference type="InterPro" id="IPR002656">
    <property type="entry name" value="Acyl_transf_3_dom"/>
</dbReference>
<evidence type="ECO:0000259" key="3">
    <source>
        <dbReference type="SMART" id="SM00703"/>
    </source>
</evidence>
<dbReference type="GO" id="GO:0016747">
    <property type="term" value="F:acyltransferase activity, transferring groups other than amino-acyl groups"/>
    <property type="evidence" value="ECO:0007669"/>
    <property type="project" value="InterPro"/>
</dbReference>
<dbReference type="OrthoDB" id="118951at2759"/>
<keyword evidence="2" id="KW-0812">Transmembrane</keyword>
<protein>
    <submittedName>
        <fullName evidence="4">Nose resistant to fluoxetine protein 6</fullName>
    </submittedName>
</protein>
<keyword evidence="2" id="KW-0472">Membrane</keyword>
<gene>
    <name evidence="4" type="primary">nrf-6</name>
    <name evidence="4" type="ORF">NPIL_58041</name>
</gene>
<evidence type="ECO:0000313" key="5">
    <source>
        <dbReference type="Proteomes" id="UP000887013"/>
    </source>
</evidence>
<dbReference type="Pfam" id="PF20146">
    <property type="entry name" value="NRF"/>
    <property type="match status" value="1"/>
</dbReference>
<feature type="transmembrane region" description="Helical" evidence="2">
    <location>
        <begin position="232"/>
        <end position="252"/>
    </location>
</feature>
<dbReference type="PANTHER" id="PTHR11161">
    <property type="entry name" value="O-ACYLTRANSFERASE"/>
    <property type="match status" value="1"/>
</dbReference>
<dbReference type="Pfam" id="PF01757">
    <property type="entry name" value="Acyl_transf_3"/>
    <property type="match status" value="1"/>
</dbReference>
<evidence type="ECO:0000256" key="1">
    <source>
        <dbReference type="SAM" id="Coils"/>
    </source>
</evidence>
<feature type="transmembrane region" description="Helical" evidence="2">
    <location>
        <begin position="405"/>
        <end position="424"/>
    </location>
</feature>
<feature type="transmembrane region" description="Helical" evidence="2">
    <location>
        <begin position="315"/>
        <end position="336"/>
    </location>
</feature>
<feature type="transmembrane region" description="Helical" evidence="2">
    <location>
        <begin position="115"/>
        <end position="136"/>
    </location>
</feature>
<feature type="transmembrane region" description="Helical" evidence="2">
    <location>
        <begin position="272"/>
        <end position="295"/>
    </location>
</feature>
<feature type="coiled-coil region" evidence="1">
    <location>
        <begin position="531"/>
        <end position="558"/>
    </location>
</feature>
<feature type="non-terminal residue" evidence="4">
    <location>
        <position position="1"/>
    </location>
</feature>
<accession>A0A8X6NAH9</accession>
<dbReference type="InterPro" id="IPR006621">
    <property type="entry name" value="Nose-resist-to-fluoxetine_N"/>
</dbReference>
<sequence length="610" mass="69722">LDSYAKLDSGILTGNVRWLGEYDECLRVYAPPNGSLGDFHGKYCTLEVPIPFKNTTLPLSMGICLPDSCHPNGYIYNISNFNSTDEFSSYGGSIDTLLNSTKVTCQEIRRELTTGAIDVICVMSLFAFLALIGSSITACKHYIKKRETEIETCSKCSIASSAIAFNDDYEKSSLNGSDDRVTILIANEKSWPAWYGRCDRFFNCFCIFTNGEKILNTDDTEGQLPCLHGVRFLSMTWVIVCHSYAFGFSFVRNSAETITLIDHWLFQVILNGFYSVDSFFLLSGFLVSYVIFKMFAKSNEDKVQFPWLSFYIHRYIRLTPVYMIVLGFYTTLMAYLGSGPLWNLKDDPNCIANWWWNALYINNFQPAADQCMGWAWYLANDMQFYVISPLFLITLWWVPMIGFSLLAFAFIANFSSIFALTYVYNLIPGFGNIAEQVQNLTVFLEKWTNQFNKVYVRPYTRIGPYLVGIALAYIIIKRKEKNSGKLSLFGNTAVPRHTSAPTYEFFEIRVRFSRLAGSSTRPRGRAHHVVVVGLEVEKRDVNELVEEHTQELTTEEIQELQSQQHTEVMQEIGFEESEEAVISTSEIKEILGMWETVSQFVEKKHPEKLQ</sequence>
<dbReference type="EMBL" id="BMAW01007230">
    <property type="protein sequence ID" value="GFT02892.1"/>
    <property type="molecule type" value="Genomic_DNA"/>
</dbReference>
<name>A0A8X6NAH9_NEPPI</name>
<organism evidence="4 5">
    <name type="scientific">Nephila pilipes</name>
    <name type="common">Giant wood spider</name>
    <name type="synonym">Nephila maculata</name>
    <dbReference type="NCBI Taxonomy" id="299642"/>
    <lineage>
        <taxon>Eukaryota</taxon>
        <taxon>Metazoa</taxon>
        <taxon>Ecdysozoa</taxon>
        <taxon>Arthropoda</taxon>
        <taxon>Chelicerata</taxon>
        <taxon>Arachnida</taxon>
        <taxon>Araneae</taxon>
        <taxon>Araneomorphae</taxon>
        <taxon>Entelegynae</taxon>
        <taxon>Araneoidea</taxon>
        <taxon>Nephilidae</taxon>
        <taxon>Nephila</taxon>
    </lineage>
</organism>
<evidence type="ECO:0000256" key="2">
    <source>
        <dbReference type="SAM" id="Phobius"/>
    </source>
</evidence>
<dbReference type="Proteomes" id="UP000887013">
    <property type="component" value="Unassembled WGS sequence"/>
</dbReference>
<evidence type="ECO:0000313" key="4">
    <source>
        <dbReference type="EMBL" id="GFT02892.1"/>
    </source>
</evidence>
<feature type="domain" description="Nose resistant-to-fluoxetine protein N-terminal" evidence="3">
    <location>
        <begin position="1"/>
        <end position="101"/>
    </location>
</feature>
<proteinExistence type="predicted"/>
<dbReference type="PANTHER" id="PTHR11161:SF0">
    <property type="entry name" value="O-ACYLTRANSFERASE LIKE PROTEIN"/>
    <property type="match status" value="1"/>
</dbReference>
<dbReference type="InterPro" id="IPR052728">
    <property type="entry name" value="O2_lipid_transport_reg"/>
</dbReference>
<comment type="caution">
    <text evidence="4">The sequence shown here is derived from an EMBL/GenBank/DDBJ whole genome shotgun (WGS) entry which is preliminary data.</text>
</comment>